<feature type="transmembrane region" description="Helical" evidence="1">
    <location>
        <begin position="7"/>
        <end position="28"/>
    </location>
</feature>
<proteinExistence type="predicted"/>
<protein>
    <recommendedName>
        <fullName evidence="4">DUF4129 domain-containing protein</fullName>
    </recommendedName>
</protein>
<dbReference type="AlphaFoldDB" id="A0A1H0GBC7"/>
<dbReference type="Proteomes" id="UP000199334">
    <property type="component" value="Unassembled WGS sequence"/>
</dbReference>
<dbReference type="RefSeq" id="WP_093858041.1">
    <property type="nucleotide sequence ID" value="NZ_BJVZ01000037.1"/>
</dbReference>
<dbReference type="EMBL" id="FNIG01000016">
    <property type="protein sequence ID" value="SDO04138.1"/>
    <property type="molecule type" value="Genomic_DNA"/>
</dbReference>
<dbReference type="STRING" id="237069.SAMN05216498_0517"/>
<evidence type="ECO:0008006" key="4">
    <source>
        <dbReference type="Google" id="ProtNLM"/>
    </source>
</evidence>
<keyword evidence="1" id="KW-0472">Membrane</keyword>
<feature type="transmembrane region" description="Helical" evidence="1">
    <location>
        <begin position="34"/>
        <end position="54"/>
    </location>
</feature>
<keyword evidence="3" id="KW-1185">Reference proteome</keyword>
<feature type="transmembrane region" description="Helical" evidence="1">
    <location>
        <begin position="176"/>
        <end position="196"/>
    </location>
</feature>
<accession>A0A1H0GBC7</accession>
<feature type="transmembrane region" description="Helical" evidence="1">
    <location>
        <begin position="66"/>
        <end position="95"/>
    </location>
</feature>
<evidence type="ECO:0000256" key="1">
    <source>
        <dbReference type="SAM" id="Phobius"/>
    </source>
</evidence>
<name>A0A1H0GBC7_9BACI</name>
<feature type="transmembrane region" description="Helical" evidence="1">
    <location>
        <begin position="268"/>
        <end position="287"/>
    </location>
</feature>
<gene>
    <name evidence="2" type="ORF">SAMN05216498_0517</name>
</gene>
<evidence type="ECO:0000313" key="2">
    <source>
        <dbReference type="EMBL" id="SDO04138.1"/>
    </source>
</evidence>
<feature type="transmembrane region" description="Helical" evidence="1">
    <location>
        <begin position="115"/>
        <end position="132"/>
    </location>
</feature>
<organism evidence="2 3">
    <name type="scientific">Tenuibacillus multivorans</name>
    <dbReference type="NCBI Taxonomy" id="237069"/>
    <lineage>
        <taxon>Bacteria</taxon>
        <taxon>Bacillati</taxon>
        <taxon>Bacillota</taxon>
        <taxon>Bacilli</taxon>
        <taxon>Bacillales</taxon>
        <taxon>Bacillaceae</taxon>
        <taxon>Tenuibacillus</taxon>
    </lineage>
</organism>
<dbReference type="OrthoDB" id="2352496at2"/>
<reference evidence="2 3" key="1">
    <citation type="submission" date="2016-10" db="EMBL/GenBank/DDBJ databases">
        <authorList>
            <person name="de Groot N.N."/>
        </authorList>
    </citation>
    <scope>NUCLEOTIDE SEQUENCE [LARGE SCALE GENOMIC DNA]</scope>
    <source>
        <strain evidence="2 3">CGMCC 1.3442</strain>
    </source>
</reference>
<evidence type="ECO:0000313" key="3">
    <source>
        <dbReference type="Proteomes" id="UP000199334"/>
    </source>
</evidence>
<keyword evidence="1" id="KW-0812">Transmembrane</keyword>
<sequence length="413" mass="47917">MNQLSSLILTWQRLLVELMTVWIALYGHNILSDYTPHTVGFFIWLIVSLIMLWIQKSVLNHNLKFVHILLMTPLFVVVAWLVGFSPLLSVALSGFLAWRAIRHEDEPHLESEPTFISLSVIAAFVGHVTGIYQDHPKADGILLMLIIQLAILLLGKLLYHLTLDEDGILDQRNKKMITILGIATVIFGSAFLVLLLTPIVRQIYYSTIQGVVSGVLFILNPIFNYLESLEKNEIEMEEGDEGAGELPPRPQESVNMENTEQVITSEHLLIIFLTIAIIIIVMILFKFRHKLLQGVKRQKVEDDNQYITESKQIHDKKWWRNHRNRGNKPSDDIRKAFYQLENWAAKKGLGRFVDESIEEWLSRYRIAHVVDHEAIQIYRHVRYGSQEIDTHQKKQYLQQISEIKEQLKTEWLK</sequence>
<keyword evidence="1" id="KW-1133">Transmembrane helix</keyword>
<feature type="transmembrane region" description="Helical" evidence="1">
    <location>
        <begin position="203"/>
        <end position="223"/>
    </location>
</feature>
<feature type="transmembrane region" description="Helical" evidence="1">
    <location>
        <begin position="141"/>
        <end position="161"/>
    </location>
</feature>